<dbReference type="InterPro" id="IPR039425">
    <property type="entry name" value="RNA_pol_sigma-70-like"/>
</dbReference>
<keyword evidence="4" id="KW-0804">Transcription</keyword>
<protein>
    <submittedName>
        <fullName evidence="7">Sigma-70 family RNA polymerase sigma factor</fullName>
    </submittedName>
</protein>
<evidence type="ECO:0000259" key="5">
    <source>
        <dbReference type="Pfam" id="PF04542"/>
    </source>
</evidence>
<dbReference type="InterPro" id="IPR013324">
    <property type="entry name" value="RNA_pol_sigma_r3/r4-like"/>
</dbReference>
<dbReference type="EMBL" id="JAAZON010000468">
    <property type="protein sequence ID" value="NMC63550.1"/>
    <property type="molecule type" value="Genomic_DNA"/>
</dbReference>
<dbReference type="InterPro" id="IPR036388">
    <property type="entry name" value="WH-like_DNA-bd_sf"/>
</dbReference>
<dbReference type="Proteomes" id="UP000524246">
    <property type="component" value="Unassembled WGS sequence"/>
</dbReference>
<evidence type="ECO:0000256" key="3">
    <source>
        <dbReference type="ARBA" id="ARBA00023082"/>
    </source>
</evidence>
<comment type="caution">
    <text evidence="7">The sequence shown here is derived from an EMBL/GenBank/DDBJ whole genome shotgun (WGS) entry which is preliminary data.</text>
</comment>
<dbReference type="Pfam" id="PF08281">
    <property type="entry name" value="Sigma70_r4_2"/>
    <property type="match status" value="1"/>
</dbReference>
<dbReference type="GO" id="GO:0003677">
    <property type="term" value="F:DNA binding"/>
    <property type="evidence" value="ECO:0007669"/>
    <property type="project" value="InterPro"/>
</dbReference>
<dbReference type="InterPro" id="IPR013249">
    <property type="entry name" value="RNA_pol_sigma70_r4_t2"/>
</dbReference>
<sequence>MKEKKITDLMLIKDFTKGSLEAFEELISRYETKVFNLAMRFTRNQEDAEEVVQDVFTTLYKKIQGFQGKSAFSSWLYRIVVNAAFMKLRKRRQYNAVYIEDLVQEQKIDHDSMFICRSDAITINREVREMLVSAINRLPEQYRNVFVLRDIDGLSNEEVSELLSLSIPAVKSRLHRSRLMLRRKLTRLYRDLYGSLPEMTSEDEDEDLAYGSAQACSI</sequence>
<evidence type="ECO:0000313" key="8">
    <source>
        <dbReference type="Proteomes" id="UP000524246"/>
    </source>
</evidence>
<name>A0A7X9IKC4_9DELT</name>
<dbReference type="NCBIfam" id="TIGR02937">
    <property type="entry name" value="sigma70-ECF"/>
    <property type="match status" value="1"/>
</dbReference>
<dbReference type="Gene3D" id="1.10.1740.10">
    <property type="match status" value="1"/>
</dbReference>
<evidence type="ECO:0000313" key="7">
    <source>
        <dbReference type="EMBL" id="NMC63550.1"/>
    </source>
</evidence>
<dbReference type="SUPFAM" id="SSF88946">
    <property type="entry name" value="Sigma2 domain of RNA polymerase sigma factors"/>
    <property type="match status" value="1"/>
</dbReference>
<organism evidence="7 8">
    <name type="scientific">SAR324 cluster bacterium</name>
    <dbReference type="NCBI Taxonomy" id="2024889"/>
    <lineage>
        <taxon>Bacteria</taxon>
        <taxon>Deltaproteobacteria</taxon>
        <taxon>SAR324 cluster</taxon>
    </lineage>
</organism>
<feature type="domain" description="RNA polymerase sigma-70 region 2" evidence="5">
    <location>
        <begin position="26"/>
        <end position="92"/>
    </location>
</feature>
<dbReference type="SUPFAM" id="SSF88659">
    <property type="entry name" value="Sigma3 and sigma4 domains of RNA polymerase sigma factors"/>
    <property type="match status" value="1"/>
</dbReference>
<dbReference type="GO" id="GO:0006352">
    <property type="term" value="P:DNA-templated transcription initiation"/>
    <property type="evidence" value="ECO:0007669"/>
    <property type="project" value="InterPro"/>
</dbReference>
<dbReference type="InterPro" id="IPR014284">
    <property type="entry name" value="RNA_pol_sigma-70_dom"/>
</dbReference>
<evidence type="ECO:0000256" key="2">
    <source>
        <dbReference type="ARBA" id="ARBA00023015"/>
    </source>
</evidence>
<dbReference type="AlphaFoldDB" id="A0A7X9IKC4"/>
<dbReference type="Gene3D" id="1.10.10.10">
    <property type="entry name" value="Winged helix-like DNA-binding domain superfamily/Winged helix DNA-binding domain"/>
    <property type="match status" value="1"/>
</dbReference>
<dbReference type="InterPro" id="IPR013325">
    <property type="entry name" value="RNA_pol_sigma_r2"/>
</dbReference>
<evidence type="ECO:0000259" key="6">
    <source>
        <dbReference type="Pfam" id="PF08281"/>
    </source>
</evidence>
<dbReference type="CDD" id="cd06171">
    <property type="entry name" value="Sigma70_r4"/>
    <property type="match status" value="1"/>
</dbReference>
<dbReference type="PANTHER" id="PTHR43133">
    <property type="entry name" value="RNA POLYMERASE ECF-TYPE SIGMA FACTO"/>
    <property type="match status" value="1"/>
</dbReference>
<gene>
    <name evidence="7" type="ORF">GYA55_10345</name>
</gene>
<comment type="similarity">
    <text evidence="1">Belongs to the sigma-70 factor family. ECF subfamily.</text>
</comment>
<feature type="domain" description="RNA polymerase sigma factor 70 region 4 type 2" evidence="6">
    <location>
        <begin position="129"/>
        <end position="181"/>
    </location>
</feature>
<dbReference type="GO" id="GO:0016987">
    <property type="term" value="F:sigma factor activity"/>
    <property type="evidence" value="ECO:0007669"/>
    <property type="project" value="UniProtKB-KW"/>
</dbReference>
<proteinExistence type="inferred from homology"/>
<dbReference type="Pfam" id="PF04542">
    <property type="entry name" value="Sigma70_r2"/>
    <property type="match status" value="1"/>
</dbReference>
<keyword evidence="3" id="KW-0731">Sigma factor</keyword>
<accession>A0A7X9IKC4</accession>
<keyword evidence="2" id="KW-0805">Transcription regulation</keyword>
<dbReference type="InterPro" id="IPR007627">
    <property type="entry name" value="RNA_pol_sigma70_r2"/>
</dbReference>
<evidence type="ECO:0000256" key="4">
    <source>
        <dbReference type="ARBA" id="ARBA00023163"/>
    </source>
</evidence>
<dbReference type="PANTHER" id="PTHR43133:SF51">
    <property type="entry name" value="RNA POLYMERASE SIGMA FACTOR"/>
    <property type="match status" value="1"/>
</dbReference>
<reference evidence="7 8" key="1">
    <citation type="journal article" date="2020" name="Biotechnol. Biofuels">
        <title>New insights from the biogas microbiome by comprehensive genome-resolved metagenomics of nearly 1600 species originating from multiple anaerobic digesters.</title>
        <authorList>
            <person name="Campanaro S."/>
            <person name="Treu L."/>
            <person name="Rodriguez-R L.M."/>
            <person name="Kovalovszki A."/>
            <person name="Ziels R.M."/>
            <person name="Maus I."/>
            <person name="Zhu X."/>
            <person name="Kougias P.G."/>
            <person name="Basile A."/>
            <person name="Luo G."/>
            <person name="Schluter A."/>
            <person name="Konstantinidis K.T."/>
            <person name="Angelidaki I."/>
        </authorList>
    </citation>
    <scope>NUCLEOTIDE SEQUENCE [LARGE SCALE GENOMIC DNA]</scope>
    <source>
        <strain evidence="7">AS27yjCOA_65</strain>
    </source>
</reference>
<evidence type="ECO:0000256" key="1">
    <source>
        <dbReference type="ARBA" id="ARBA00010641"/>
    </source>
</evidence>